<name>A0A0M3DGV3_9FIRM</name>
<feature type="transmembrane region" description="Helical" evidence="1">
    <location>
        <begin position="53"/>
        <end position="72"/>
    </location>
</feature>
<keyword evidence="3" id="KW-1185">Reference proteome</keyword>
<evidence type="ECO:0000313" key="2">
    <source>
        <dbReference type="EMBL" id="KKY00607.1"/>
    </source>
</evidence>
<accession>A0A0M3DGV3</accession>
<keyword evidence="1" id="KW-1133">Transmembrane helix</keyword>
<organism evidence="2 3">
    <name type="scientific">Paraclostridium benzoelyticum</name>
    <dbReference type="NCBI Taxonomy" id="1629550"/>
    <lineage>
        <taxon>Bacteria</taxon>
        <taxon>Bacillati</taxon>
        <taxon>Bacillota</taxon>
        <taxon>Clostridia</taxon>
        <taxon>Peptostreptococcales</taxon>
        <taxon>Peptostreptococcaceae</taxon>
        <taxon>Paraclostridium</taxon>
    </lineage>
</organism>
<keyword evidence="1" id="KW-0812">Transmembrane</keyword>
<proteinExistence type="predicted"/>
<dbReference type="PATRIC" id="fig|1629550.3.peg.2102"/>
<keyword evidence="1" id="KW-0472">Membrane</keyword>
<sequence length="103" mass="11582">MKKILSIVLPSILILPITLWGRADKNILVGLFLLFPIIFIIQGIMCSNFKNELIIGFLLSSIAFIIPVNLWFNMGSCIELLITYNILGIISFLVKKKVSSRNS</sequence>
<dbReference type="Proteomes" id="UP000034407">
    <property type="component" value="Unassembled WGS sequence"/>
</dbReference>
<reference evidence="2 3" key="1">
    <citation type="submission" date="2015-04" db="EMBL/GenBank/DDBJ databases">
        <title>Microcin producing Clostridium sp. JC272T.</title>
        <authorList>
            <person name="Jyothsna T."/>
            <person name="Sasikala C."/>
            <person name="Ramana C."/>
        </authorList>
    </citation>
    <scope>NUCLEOTIDE SEQUENCE [LARGE SCALE GENOMIC DNA]</scope>
    <source>
        <strain evidence="2 3">JC272</strain>
    </source>
</reference>
<dbReference type="RefSeq" id="WP_046823672.1">
    <property type="nucleotide sequence ID" value="NZ_LBBT01000256.1"/>
</dbReference>
<feature type="transmembrane region" description="Helical" evidence="1">
    <location>
        <begin position="5"/>
        <end position="21"/>
    </location>
</feature>
<feature type="transmembrane region" description="Helical" evidence="1">
    <location>
        <begin position="27"/>
        <end position="46"/>
    </location>
</feature>
<evidence type="ECO:0000313" key="3">
    <source>
        <dbReference type="Proteomes" id="UP000034407"/>
    </source>
</evidence>
<dbReference type="OrthoDB" id="9961350at2"/>
<evidence type="ECO:0000256" key="1">
    <source>
        <dbReference type="SAM" id="Phobius"/>
    </source>
</evidence>
<dbReference type="EMBL" id="LBBT01000256">
    <property type="protein sequence ID" value="KKY00607.1"/>
    <property type="molecule type" value="Genomic_DNA"/>
</dbReference>
<gene>
    <name evidence="2" type="ORF">VN21_13250</name>
</gene>
<feature type="transmembrane region" description="Helical" evidence="1">
    <location>
        <begin position="78"/>
        <end position="94"/>
    </location>
</feature>
<comment type="caution">
    <text evidence="2">The sequence shown here is derived from an EMBL/GenBank/DDBJ whole genome shotgun (WGS) entry which is preliminary data.</text>
</comment>
<dbReference type="AlphaFoldDB" id="A0A0M3DGV3"/>
<protein>
    <submittedName>
        <fullName evidence="2">Uncharacterized protein</fullName>
    </submittedName>
</protein>